<accession>A0A382N8L5</accession>
<organism evidence="2">
    <name type="scientific">marine metagenome</name>
    <dbReference type="NCBI Taxonomy" id="408172"/>
    <lineage>
        <taxon>unclassified sequences</taxon>
        <taxon>metagenomes</taxon>
        <taxon>ecological metagenomes</taxon>
    </lineage>
</organism>
<sequence>MGIHFNHKSKAGDRKMEKELKLKQKAEARKLKRLEKERLEQEEDMRKLEEMTRPDKPISDSSEN</sequence>
<protein>
    <submittedName>
        <fullName evidence="2">Uncharacterized protein</fullName>
    </submittedName>
</protein>
<reference evidence="2" key="1">
    <citation type="submission" date="2018-05" db="EMBL/GenBank/DDBJ databases">
        <authorList>
            <person name="Lanie J.A."/>
            <person name="Ng W.-L."/>
            <person name="Kazmierczak K.M."/>
            <person name="Andrzejewski T.M."/>
            <person name="Davidsen T.M."/>
            <person name="Wayne K.J."/>
            <person name="Tettelin H."/>
            <person name="Glass J.I."/>
            <person name="Rusch D."/>
            <person name="Podicherti R."/>
            <person name="Tsui H.-C.T."/>
            <person name="Winkler M.E."/>
        </authorList>
    </citation>
    <scope>NUCLEOTIDE SEQUENCE</scope>
</reference>
<feature type="region of interest" description="Disordered" evidence="1">
    <location>
        <begin position="31"/>
        <end position="64"/>
    </location>
</feature>
<dbReference type="AlphaFoldDB" id="A0A382N8L5"/>
<evidence type="ECO:0000256" key="1">
    <source>
        <dbReference type="SAM" id="MobiDB-lite"/>
    </source>
</evidence>
<gene>
    <name evidence="2" type="ORF">METZ01_LOCUS309539</name>
</gene>
<evidence type="ECO:0000313" key="2">
    <source>
        <dbReference type="EMBL" id="SVC56685.1"/>
    </source>
</evidence>
<feature type="compositionally biased region" description="Basic and acidic residues" evidence="1">
    <location>
        <begin position="31"/>
        <end position="58"/>
    </location>
</feature>
<name>A0A382N8L5_9ZZZZ</name>
<dbReference type="EMBL" id="UINC01098284">
    <property type="protein sequence ID" value="SVC56685.1"/>
    <property type="molecule type" value="Genomic_DNA"/>
</dbReference>
<proteinExistence type="predicted"/>